<evidence type="ECO:0000313" key="2">
    <source>
        <dbReference type="Proteomes" id="UP000323569"/>
    </source>
</evidence>
<dbReference type="EMBL" id="BHVO01000088">
    <property type="protein sequence ID" value="GCA72190.1"/>
    <property type="molecule type" value="Genomic_DNA"/>
</dbReference>
<sequence length="164" mass="19282">MFRWWQQVWKENIKPQTDQPILLCLKGGVGQTSEAWRISGLSSYGNDIKFYEFIPTPHDKKKGISSDYTVPFLGTNYLWDRTRQQALQLLELYDYAGLQDLVKPYYEQNKQKWKETYALIKSGVSWNQGQFEDFFNPLLLVSIINKKSSINNIGRWPINKLIPQ</sequence>
<comment type="caution">
    <text evidence="1">The sequence shown here is derived from an EMBL/GenBank/DDBJ whole genome shotgun (WGS) entry which is preliminary data.</text>
</comment>
<dbReference type="AlphaFoldDB" id="A0A5A5R7X7"/>
<proteinExistence type="predicted"/>
<organism evidence="1 2">
    <name type="scientific">Microcystis aeruginosa NIES-2519</name>
    <dbReference type="NCBI Taxonomy" id="2303981"/>
    <lineage>
        <taxon>Bacteria</taxon>
        <taxon>Bacillati</taxon>
        <taxon>Cyanobacteriota</taxon>
        <taxon>Cyanophyceae</taxon>
        <taxon>Oscillatoriophycideae</taxon>
        <taxon>Chroococcales</taxon>
        <taxon>Microcystaceae</taxon>
        <taxon>Microcystis</taxon>
    </lineage>
</organism>
<evidence type="ECO:0000313" key="1">
    <source>
        <dbReference type="EMBL" id="GCA72190.1"/>
    </source>
</evidence>
<accession>A0A5A5R7X7</accession>
<dbReference type="Proteomes" id="UP000323569">
    <property type="component" value="Unassembled WGS sequence"/>
</dbReference>
<gene>
    <name evidence="1" type="ORF">MiYa_03740</name>
</gene>
<reference evidence="1 2" key="1">
    <citation type="submission" date="2018-09" db="EMBL/GenBank/DDBJ databases">
        <title>Evolutionary history of phycoerythrin pigmentation in the water bloom-forming cyanobacterium Microcystis aeruginosa.</title>
        <authorList>
            <person name="Tanabe Y."/>
            <person name="Tanabe Y."/>
            <person name="Yamaguchi H."/>
        </authorList>
    </citation>
    <scope>NUCLEOTIDE SEQUENCE [LARGE SCALE GENOMIC DNA]</scope>
    <source>
        <strain evidence="1 2">NIES-2519</strain>
    </source>
</reference>
<name>A0A5A5R7X7_MICAE</name>
<protein>
    <submittedName>
        <fullName evidence="1">Uncharacterized protein</fullName>
    </submittedName>
</protein>